<dbReference type="PROSITE" id="PS00076">
    <property type="entry name" value="PYRIDINE_REDOX_1"/>
    <property type="match status" value="1"/>
</dbReference>
<feature type="domain" description="FAD/NAD(P)-binding" evidence="12">
    <location>
        <begin position="248"/>
        <end position="563"/>
    </location>
</feature>
<dbReference type="InterPro" id="IPR032816">
    <property type="entry name" value="VTT_dom"/>
</dbReference>
<dbReference type="InterPro" id="IPR012999">
    <property type="entry name" value="Pyr_OxRdtase_I_AS"/>
</dbReference>
<comment type="cofactor">
    <cofactor evidence="1">
        <name>FAD</name>
        <dbReference type="ChEBI" id="CHEBI:57692"/>
    </cofactor>
</comment>
<keyword evidence="15" id="KW-1185">Reference proteome</keyword>
<dbReference type="PANTHER" id="PTHR43014:SF2">
    <property type="entry name" value="MERCURIC REDUCTASE"/>
    <property type="match status" value="1"/>
</dbReference>
<dbReference type="Pfam" id="PF07992">
    <property type="entry name" value="Pyr_redox_2"/>
    <property type="match status" value="1"/>
</dbReference>
<dbReference type="RefSeq" id="WP_123630099.1">
    <property type="nucleotide sequence ID" value="NZ_AYKH01000003.1"/>
</dbReference>
<feature type="transmembrane region" description="Helical" evidence="10">
    <location>
        <begin position="248"/>
        <end position="268"/>
    </location>
</feature>
<keyword evidence="4 9" id="KW-0274">FAD</keyword>
<keyword evidence="7" id="KW-1015">Disulfide bond</keyword>
<dbReference type="InterPro" id="IPR036188">
    <property type="entry name" value="FAD/NAD-bd_sf"/>
</dbReference>
<evidence type="ECO:0000256" key="6">
    <source>
        <dbReference type="ARBA" id="ARBA00023002"/>
    </source>
</evidence>
<feature type="domain" description="Pyridine nucleotide-disulphide oxidoreductase dimerisation" evidence="11">
    <location>
        <begin position="586"/>
        <end position="689"/>
    </location>
</feature>
<dbReference type="Gene3D" id="3.50.50.60">
    <property type="entry name" value="FAD/NAD(P)-binding domain"/>
    <property type="match status" value="2"/>
</dbReference>
<accession>A0A423PVV0</accession>
<dbReference type="PRINTS" id="PR00368">
    <property type="entry name" value="FADPNR"/>
</dbReference>
<dbReference type="SUPFAM" id="SSF55424">
    <property type="entry name" value="FAD/NAD-linked reductases, dimerisation (C-terminal) domain"/>
    <property type="match status" value="1"/>
</dbReference>
<dbReference type="Proteomes" id="UP000283993">
    <property type="component" value="Unassembled WGS sequence"/>
</dbReference>
<feature type="domain" description="VTT" evidence="13">
    <location>
        <begin position="80"/>
        <end position="193"/>
    </location>
</feature>
<dbReference type="AlphaFoldDB" id="A0A423PVV0"/>
<dbReference type="SUPFAM" id="SSF51905">
    <property type="entry name" value="FAD/NAD(P)-binding domain"/>
    <property type="match status" value="1"/>
</dbReference>
<dbReference type="PANTHER" id="PTHR43014">
    <property type="entry name" value="MERCURIC REDUCTASE"/>
    <property type="match status" value="1"/>
</dbReference>
<dbReference type="InterPro" id="IPR016156">
    <property type="entry name" value="FAD/NAD-linked_Rdtase_dimer_sf"/>
</dbReference>
<dbReference type="Gene3D" id="3.30.390.30">
    <property type="match status" value="1"/>
</dbReference>
<evidence type="ECO:0000256" key="1">
    <source>
        <dbReference type="ARBA" id="ARBA00001974"/>
    </source>
</evidence>
<evidence type="ECO:0000259" key="13">
    <source>
        <dbReference type="Pfam" id="PF09335"/>
    </source>
</evidence>
<feature type="transmembrane region" description="Helical" evidence="10">
    <location>
        <begin position="97"/>
        <end position="118"/>
    </location>
</feature>
<evidence type="ECO:0000256" key="10">
    <source>
        <dbReference type="SAM" id="Phobius"/>
    </source>
</evidence>
<name>A0A423PVV0_9GAMM</name>
<evidence type="ECO:0000256" key="4">
    <source>
        <dbReference type="ARBA" id="ARBA00022827"/>
    </source>
</evidence>
<evidence type="ECO:0000259" key="11">
    <source>
        <dbReference type="Pfam" id="PF02852"/>
    </source>
</evidence>
<evidence type="ECO:0000256" key="3">
    <source>
        <dbReference type="ARBA" id="ARBA00022630"/>
    </source>
</evidence>
<dbReference type="GO" id="GO:0050660">
    <property type="term" value="F:flavin adenine dinucleotide binding"/>
    <property type="evidence" value="ECO:0007669"/>
    <property type="project" value="TreeGrafter"/>
</dbReference>
<reference evidence="14 15" key="1">
    <citation type="submission" date="2013-10" db="EMBL/GenBank/DDBJ databases">
        <title>Salinisphaera orenii MK-B5 Genome Sequencing.</title>
        <authorList>
            <person name="Lai Q."/>
            <person name="Li C."/>
            <person name="Shao Z."/>
        </authorList>
    </citation>
    <scope>NUCLEOTIDE SEQUENCE [LARGE SCALE GENOMIC DNA]</scope>
    <source>
        <strain evidence="14 15">MK-B5</strain>
    </source>
</reference>
<protein>
    <submittedName>
        <fullName evidence="14">Pyridine nucleotide-disulfide oxidoreductase</fullName>
    </submittedName>
</protein>
<evidence type="ECO:0000259" key="12">
    <source>
        <dbReference type="Pfam" id="PF07992"/>
    </source>
</evidence>
<feature type="transmembrane region" description="Helical" evidence="10">
    <location>
        <begin position="142"/>
        <end position="165"/>
    </location>
</feature>
<evidence type="ECO:0000313" key="15">
    <source>
        <dbReference type="Proteomes" id="UP000283993"/>
    </source>
</evidence>
<feature type="transmembrane region" description="Helical" evidence="10">
    <location>
        <begin position="65"/>
        <end position="90"/>
    </location>
</feature>
<evidence type="ECO:0000256" key="8">
    <source>
        <dbReference type="ARBA" id="ARBA00023284"/>
    </source>
</evidence>
<evidence type="ECO:0000256" key="2">
    <source>
        <dbReference type="ARBA" id="ARBA00007532"/>
    </source>
</evidence>
<evidence type="ECO:0000313" key="14">
    <source>
        <dbReference type="EMBL" id="ROO29681.1"/>
    </source>
</evidence>
<dbReference type="PRINTS" id="PR00411">
    <property type="entry name" value="PNDRDTASEI"/>
</dbReference>
<feature type="transmembrane region" description="Helical" evidence="10">
    <location>
        <begin position="209"/>
        <end position="227"/>
    </location>
</feature>
<keyword evidence="10" id="KW-1133">Transmembrane helix</keyword>
<comment type="caution">
    <text evidence="14">The sequence shown here is derived from an EMBL/GenBank/DDBJ whole genome shotgun (WGS) entry which is preliminary data.</text>
</comment>
<dbReference type="GO" id="GO:0003955">
    <property type="term" value="F:NAD(P)H dehydrogenase (quinone) activity"/>
    <property type="evidence" value="ECO:0007669"/>
    <property type="project" value="TreeGrafter"/>
</dbReference>
<dbReference type="FunFam" id="3.30.390.30:FF:000001">
    <property type="entry name" value="Dihydrolipoyl dehydrogenase"/>
    <property type="match status" value="1"/>
</dbReference>
<evidence type="ECO:0000256" key="5">
    <source>
        <dbReference type="ARBA" id="ARBA00022857"/>
    </source>
</evidence>
<keyword evidence="5" id="KW-0521">NADP</keyword>
<comment type="similarity">
    <text evidence="2 9">Belongs to the class-I pyridine nucleotide-disulfide oxidoreductase family.</text>
</comment>
<gene>
    <name evidence="14" type="ORF">SAOR_02655</name>
</gene>
<dbReference type="GO" id="GO:0016668">
    <property type="term" value="F:oxidoreductase activity, acting on a sulfur group of donors, NAD(P) as acceptor"/>
    <property type="evidence" value="ECO:0007669"/>
    <property type="project" value="InterPro"/>
</dbReference>
<proteinExistence type="inferred from homology"/>
<keyword evidence="10" id="KW-0812">Transmembrane</keyword>
<dbReference type="Pfam" id="PF09335">
    <property type="entry name" value="VTT_dom"/>
    <property type="match status" value="1"/>
</dbReference>
<keyword evidence="10" id="KW-0472">Membrane</keyword>
<feature type="transmembrane region" description="Helical" evidence="10">
    <location>
        <begin position="172"/>
        <end position="189"/>
    </location>
</feature>
<dbReference type="GO" id="GO:0005886">
    <property type="term" value="C:plasma membrane"/>
    <property type="evidence" value="ECO:0007669"/>
    <property type="project" value="UniProtKB-ARBA"/>
</dbReference>
<dbReference type="EMBL" id="AYKH01000003">
    <property type="protein sequence ID" value="ROO29681.1"/>
    <property type="molecule type" value="Genomic_DNA"/>
</dbReference>
<dbReference type="InterPro" id="IPR004099">
    <property type="entry name" value="Pyr_nucl-diS_OxRdtase_dimer"/>
</dbReference>
<organism evidence="14 15">
    <name type="scientific">Salinisphaera orenii MK-B5</name>
    <dbReference type="NCBI Taxonomy" id="856730"/>
    <lineage>
        <taxon>Bacteria</taxon>
        <taxon>Pseudomonadati</taxon>
        <taxon>Pseudomonadota</taxon>
        <taxon>Gammaproteobacteria</taxon>
        <taxon>Salinisphaerales</taxon>
        <taxon>Salinisphaeraceae</taxon>
        <taxon>Salinisphaera</taxon>
    </lineage>
</organism>
<evidence type="ECO:0000256" key="7">
    <source>
        <dbReference type="ARBA" id="ARBA00023157"/>
    </source>
</evidence>
<dbReference type="Pfam" id="PF02852">
    <property type="entry name" value="Pyr_redox_dim"/>
    <property type="match status" value="1"/>
</dbReference>
<sequence>MNATRCLVALAGVALVIGYFVFEPGRYIGGACSDGLLRLACFEAQRGAVEDWVAAHPWLAAGGFFGVYVAVTALSIPGAAVMTLAGGALFGLAEGTLLVSFASAIGASLAFVIARFVLRTPVQRRFGRRLETINRGVERDGAFYLFALRLVPVFPFFVINLAMALTPMTVRTFYLVSQAGMLPGTLVYVNAGTQLGQLESLSGVLSPGLIASFVLLGVFPLLARKVLDMIAARKALRGHRRPKHFDRNLIVIGAGSAGLVAALIAATVKARVTLIERNRMGGDCLNTGCVPSKALIRTARLMHEIRHSARYGIHTASAEFSFADVMARVKSVIATIAPHDSVERYESLGVDCIQSGARLVDPWTVETDDGSRLSARHIVLATGAVPFVPPIPGLAAIDYLTSDNLWDLDELPPRLAVLGAGPIGCEMAQAFARLGSEVTLIEQGARILSVEDADIAATLDEILAAEGVTICAGHEVIDVAAGADGVRLTCRTAAGEAVVACDRVLVAVGRRARTEGMGLEALGIARDGRIPVDARLQTALPTVYACGDAIGGYQLTHAASHEAWHATVNALFGRFKRFAVDYSTLPWCTFTDPQVAHVGHNEDSARRASIDYEVTRYDMGELDRAIAESAAHGVVKVLTVPGKDRILGATIVGEAAGELIIEFVAAMKHGIGLNKMLATIHPYPTLAEANRFAASEWKKAHAPAWVFPWLARYHAWQR</sequence>
<keyword evidence="3 9" id="KW-0285">Flavoprotein</keyword>
<keyword evidence="6 9" id="KW-0560">Oxidoreductase</keyword>
<dbReference type="InterPro" id="IPR023753">
    <property type="entry name" value="FAD/NAD-binding_dom"/>
</dbReference>
<keyword evidence="8 9" id="KW-0676">Redox-active center</keyword>
<evidence type="ECO:0000256" key="9">
    <source>
        <dbReference type="RuleBase" id="RU003691"/>
    </source>
</evidence>